<dbReference type="InParanoid" id="Q024F8"/>
<evidence type="ECO:0008006" key="5">
    <source>
        <dbReference type="Google" id="ProtNLM"/>
    </source>
</evidence>
<dbReference type="AlphaFoldDB" id="Q024F8"/>
<evidence type="ECO:0000256" key="3">
    <source>
        <dbReference type="SAM" id="SignalP"/>
    </source>
</evidence>
<dbReference type="KEGG" id="sus:Acid_2629"/>
<name>Q024F8_SOLUE</name>
<feature type="region of interest" description="Disordered" evidence="2">
    <location>
        <begin position="200"/>
        <end position="219"/>
    </location>
</feature>
<feature type="chain" id="PRO_5004163819" description="Cna B domain protein" evidence="3">
    <location>
        <begin position="18"/>
        <end position="552"/>
    </location>
</feature>
<keyword evidence="1 3" id="KW-0732">Signal</keyword>
<dbReference type="SUPFAM" id="SSF49464">
    <property type="entry name" value="Carboxypeptidase regulatory domain-like"/>
    <property type="match status" value="1"/>
</dbReference>
<dbReference type="STRING" id="234267.Acid_2629"/>
<proteinExistence type="predicted"/>
<dbReference type="PANTHER" id="PTHR23303:SF14">
    <property type="entry name" value="BOS COMPLEX SUBUNIT NOMO1-RELATED"/>
    <property type="match status" value="1"/>
</dbReference>
<dbReference type="InterPro" id="IPR008969">
    <property type="entry name" value="CarboxyPept-like_regulatory"/>
</dbReference>
<dbReference type="SUPFAM" id="SSF49478">
    <property type="entry name" value="Cna protein B-type domain"/>
    <property type="match status" value="1"/>
</dbReference>
<dbReference type="Pfam" id="PF13620">
    <property type="entry name" value="CarboxypepD_reg"/>
    <property type="match status" value="2"/>
</dbReference>
<organism evidence="4">
    <name type="scientific">Solibacter usitatus (strain Ellin6076)</name>
    <dbReference type="NCBI Taxonomy" id="234267"/>
    <lineage>
        <taxon>Bacteria</taxon>
        <taxon>Pseudomonadati</taxon>
        <taxon>Acidobacteriota</taxon>
        <taxon>Terriglobia</taxon>
        <taxon>Bryobacterales</taxon>
        <taxon>Solibacteraceae</taxon>
        <taxon>Candidatus Solibacter</taxon>
    </lineage>
</organism>
<evidence type="ECO:0000313" key="4">
    <source>
        <dbReference type="EMBL" id="ABJ83618.1"/>
    </source>
</evidence>
<reference evidence="4" key="1">
    <citation type="submission" date="2006-10" db="EMBL/GenBank/DDBJ databases">
        <title>Complete sequence of Solibacter usitatus Ellin6076.</title>
        <authorList>
            <consortium name="US DOE Joint Genome Institute"/>
            <person name="Copeland A."/>
            <person name="Lucas S."/>
            <person name="Lapidus A."/>
            <person name="Barry K."/>
            <person name="Detter J.C."/>
            <person name="Glavina del Rio T."/>
            <person name="Hammon N."/>
            <person name="Israni S."/>
            <person name="Dalin E."/>
            <person name="Tice H."/>
            <person name="Pitluck S."/>
            <person name="Thompson L.S."/>
            <person name="Brettin T."/>
            <person name="Bruce D."/>
            <person name="Han C."/>
            <person name="Tapia R."/>
            <person name="Gilna P."/>
            <person name="Schmutz J."/>
            <person name="Larimer F."/>
            <person name="Land M."/>
            <person name="Hauser L."/>
            <person name="Kyrpides N."/>
            <person name="Mikhailova N."/>
            <person name="Janssen P.H."/>
            <person name="Kuske C.R."/>
            <person name="Richardson P."/>
        </authorList>
    </citation>
    <scope>NUCLEOTIDE SEQUENCE</scope>
    <source>
        <strain evidence="4">Ellin6076</strain>
    </source>
</reference>
<dbReference type="PANTHER" id="PTHR23303">
    <property type="entry name" value="CARBOXYPEPTIDASE REGULATORY REGION-CONTAINING"/>
    <property type="match status" value="1"/>
</dbReference>
<dbReference type="GO" id="GO:0030246">
    <property type="term" value="F:carbohydrate binding"/>
    <property type="evidence" value="ECO:0007669"/>
    <property type="project" value="InterPro"/>
</dbReference>
<dbReference type="HOGENOM" id="CLU_036715_0_0_0"/>
<protein>
    <recommendedName>
        <fullName evidence="5">Cna B domain protein</fullName>
    </recommendedName>
</protein>
<dbReference type="SUPFAM" id="SSF49452">
    <property type="entry name" value="Starch-binding domain-like"/>
    <property type="match status" value="1"/>
</dbReference>
<dbReference type="eggNOG" id="COG3485">
    <property type="taxonomic scope" value="Bacteria"/>
</dbReference>
<evidence type="ECO:0000256" key="2">
    <source>
        <dbReference type="SAM" id="MobiDB-lite"/>
    </source>
</evidence>
<sequence precursor="true">MKAVAAAVWILAAGGMAQGFQAAQAPAKGSIEGQVVNLKGGAPLKKANVQLNMINPGGPTPMGGRGQVQIRKATETDDQGRFSFPGLDPGKYRLSADRQGFLHQNYGARKFSGSGTPVLVGDGQSVKGIVFSMNPQAVITGKVLDEDGEPVANVQVRAMRYVYRGGKKQWSQVANATTTDIGEFRLPSLEPGRYIVSSNARNTGIGPRRPQSDEPLPATPDLVYASTYYPSTLNAGTAVPIDVGGGGEIRGIDIRLVKTRVYRVRGKVTGAVNNERNAPVMVSLSQKDLPGNPIMGMANGPEGQFEIRNVPPGSYIATAQSRGRGQEAIAIQPVDVVGSHVDGIVLTMEAGKDVQGGVKVVDATTPPEFKNLGVMLRPVGFMGMGGPGRTRVGEDLKFTLKSVPAVRYAVSVVGLPDTCYVKSIQYGGRDVTEEGIEMTSGATLDVVVSAAAAQVDAVVMDKDGKAAWNATVAVSAKDGTNIQVRTADENGILSLRGLKPGEYRLYAWEDVEPGAPSDPDFLKQYEGQAKSIKLDASGHEAVQLKAIVIDEK</sequence>
<dbReference type="Gene3D" id="2.60.40.1120">
    <property type="entry name" value="Carboxypeptidase-like, regulatory domain"/>
    <property type="match status" value="2"/>
</dbReference>
<gene>
    <name evidence="4" type="ordered locus">Acid_2629</name>
</gene>
<accession>Q024F8</accession>
<dbReference type="OrthoDB" id="127337at2"/>
<feature type="signal peptide" evidence="3">
    <location>
        <begin position="1"/>
        <end position="17"/>
    </location>
</feature>
<evidence type="ECO:0000256" key="1">
    <source>
        <dbReference type="ARBA" id="ARBA00022729"/>
    </source>
</evidence>
<dbReference type="InterPro" id="IPR051417">
    <property type="entry name" value="SDr/BOS_complex"/>
</dbReference>
<dbReference type="EMBL" id="CP000473">
    <property type="protein sequence ID" value="ABJ83618.1"/>
    <property type="molecule type" value="Genomic_DNA"/>
</dbReference>
<dbReference type="InterPro" id="IPR013784">
    <property type="entry name" value="Carb-bd-like_fold"/>
</dbReference>